<gene>
    <name evidence="2" type="ORF">NDU88_004147</name>
</gene>
<comment type="caution">
    <text evidence="2">The sequence shown here is derived from an EMBL/GenBank/DDBJ whole genome shotgun (WGS) entry which is preliminary data.</text>
</comment>
<evidence type="ECO:0000313" key="2">
    <source>
        <dbReference type="EMBL" id="KAJ1200323.1"/>
    </source>
</evidence>
<feature type="region of interest" description="Disordered" evidence="1">
    <location>
        <begin position="124"/>
        <end position="152"/>
    </location>
</feature>
<proteinExistence type="predicted"/>
<protein>
    <submittedName>
        <fullName evidence="2">Uncharacterized protein</fullName>
    </submittedName>
</protein>
<evidence type="ECO:0000313" key="3">
    <source>
        <dbReference type="Proteomes" id="UP001066276"/>
    </source>
</evidence>
<dbReference type="EMBL" id="JANPWB010000003">
    <property type="protein sequence ID" value="KAJ1200323.1"/>
    <property type="molecule type" value="Genomic_DNA"/>
</dbReference>
<dbReference type="Proteomes" id="UP001066276">
    <property type="component" value="Chromosome 2_1"/>
</dbReference>
<dbReference type="AlphaFoldDB" id="A0AAV7VG88"/>
<feature type="compositionally biased region" description="Basic and acidic residues" evidence="1">
    <location>
        <begin position="134"/>
        <end position="152"/>
    </location>
</feature>
<organism evidence="2 3">
    <name type="scientific">Pleurodeles waltl</name>
    <name type="common">Iberian ribbed newt</name>
    <dbReference type="NCBI Taxonomy" id="8319"/>
    <lineage>
        <taxon>Eukaryota</taxon>
        <taxon>Metazoa</taxon>
        <taxon>Chordata</taxon>
        <taxon>Craniata</taxon>
        <taxon>Vertebrata</taxon>
        <taxon>Euteleostomi</taxon>
        <taxon>Amphibia</taxon>
        <taxon>Batrachia</taxon>
        <taxon>Caudata</taxon>
        <taxon>Salamandroidea</taxon>
        <taxon>Salamandridae</taxon>
        <taxon>Pleurodelinae</taxon>
        <taxon>Pleurodeles</taxon>
    </lineage>
</organism>
<accession>A0AAV7VG88</accession>
<keyword evidence="3" id="KW-1185">Reference proteome</keyword>
<sequence length="152" mass="16256">MLRASLFRIFRSRGAIYFLSDLGQRTAVSYPQTLSTHPQVGAVVVASFGEQVTPTPGAIRCQSLAHVNLGTVASRAVADPLDGDRPPPLLVEMRLARWKAPLALCPCAHGDWRAAPCATGPMLLAGGRSTPTQGRERHTAGNDDDKRFPGVL</sequence>
<name>A0AAV7VG88_PLEWA</name>
<evidence type="ECO:0000256" key="1">
    <source>
        <dbReference type="SAM" id="MobiDB-lite"/>
    </source>
</evidence>
<reference evidence="2" key="1">
    <citation type="journal article" date="2022" name="bioRxiv">
        <title>Sequencing and chromosome-scale assembly of the giantPleurodeles waltlgenome.</title>
        <authorList>
            <person name="Brown T."/>
            <person name="Elewa A."/>
            <person name="Iarovenko S."/>
            <person name="Subramanian E."/>
            <person name="Araus A.J."/>
            <person name="Petzold A."/>
            <person name="Susuki M."/>
            <person name="Suzuki K.-i.T."/>
            <person name="Hayashi T."/>
            <person name="Toyoda A."/>
            <person name="Oliveira C."/>
            <person name="Osipova E."/>
            <person name="Leigh N.D."/>
            <person name="Simon A."/>
            <person name="Yun M.H."/>
        </authorList>
    </citation>
    <scope>NUCLEOTIDE SEQUENCE</scope>
    <source>
        <strain evidence="2">20211129_DDA</strain>
        <tissue evidence="2">Liver</tissue>
    </source>
</reference>